<dbReference type="Gene3D" id="1.20.81.30">
    <property type="entry name" value="Type II secretion system (T2SS), domain F"/>
    <property type="match status" value="1"/>
</dbReference>
<evidence type="ECO:0000256" key="4">
    <source>
        <dbReference type="ARBA" id="ARBA00022989"/>
    </source>
</evidence>
<feature type="transmembrane region" description="Helical" evidence="6">
    <location>
        <begin position="215"/>
        <end position="234"/>
    </location>
</feature>
<evidence type="ECO:0000256" key="2">
    <source>
        <dbReference type="ARBA" id="ARBA00022475"/>
    </source>
</evidence>
<reference evidence="8 9" key="1">
    <citation type="submission" date="2018-01" db="EMBL/GenBank/DDBJ databases">
        <title>Draft genome sequence of Sphaerisporangium sp. 7K107.</title>
        <authorList>
            <person name="Sahin N."/>
            <person name="Saygin H."/>
            <person name="Ay H."/>
        </authorList>
    </citation>
    <scope>NUCLEOTIDE SEQUENCE [LARGE SCALE GENOMIC DNA]</scope>
    <source>
        <strain evidence="8 9">7K107</strain>
    </source>
</reference>
<dbReference type="PANTHER" id="PTHR35007:SF3">
    <property type="entry name" value="POSSIBLE CONSERVED ALANINE RICH MEMBRANE PROTEIN"/>
    <property type="match status" value="1"/>
</dbReference>
<keyword evidence="4 6" id="KW-1133">Transmembrane helix</keyword>
<feature type="transmembrane region" description="Helical" evidence="6">
    <location>
        <begin position="6"/>
        <end position="28"/>
    </location>
</feature>
<comment type="caution">
    <text evidence="8">The sequence shown here is derived from an EMBL/GenBank/DDBJ whole genome shotgun (WGS) entry which is preliminary data.</text>
</comment>
<gene>
    <name evidence="8" type="ORF">C1I98_16080</name>
</gene>
<keyword evidence="3 6" id="KW-0812">Transmembrane</keyword>
<evidence type="ECO:0000256" key="1">
    <source>
        <dbReference type="ARBA" id="ARBA00004651"/>
    </source>
</evidence>
<keyword evidence="2" id="KW-1003">Cell membrane</keyword>
<dbReference type="InterPro" id="IPR018076">
    <property type="entry name" value="T2SS_GspF_dom"/>
</dbReference>
<name>A0A2W2GAK9_9ACTN</name>
<keyword evidence="5 6" id="KW-0472">Membrane</keyword>
<sequence>MAAVVISALAMLSALTGAGLGLGALLMVSGFQGHPIEARPRPTLHPRLLVRLAACAGAGVLVGALTRWPVGAFLAGLGAWFLPQALGPDRDHARRVEKIEAVATWAEMLRDTLAASAGLHQAIMSTAPIVPEAIRREVIEAAARVDRGERLAQALKQLADELADPTADLVCSTLVMASTRQAGHLGELLGRLAEVARAHAVMRLRVAAARARTRSSVRTVIAVTMLMAGGLVLLNRDFLAPYDNATGQAVLLLVGVAFAGSFVLIHRLGRIHEPPRILSRAET</sequence>
<dbReference type="Proteomes" id="UP000248544">
    <property type="component" value="Unassembled WGS sequence"/>
</dbReference>
<dbReference type="EMBL" id="POUA01000112">
    <property type="protein sequence ID" value="PZG45033.1"/>
    <property type="molecule type" value="Genomic_DNA"/>
</dbReference>
<proteinExistence type="predicted"/>
<evidence type="ECO:0000313" key="8">
    <source>
        <dbReference type="EMBL" id="PZG45033.1"/>
    </source>
</evidence>
<accession>A0A2W2GAK9</accession>
<comment type="subcellular location">
    <subcellularLocation>
        <location evidence="1">Cell membrane</location>
        <topology evidence="1">Multi-pass membrane protein</topology>
    </subcellularLocation>
</comment>
<dbReference type="GO" id="GO:0005886">
    <property type="term" value="C:plasma membrane"/>
    <property type="evidence" value="ECO:0007669"/>
    <property type="project" value="UniProtKB-SubCell"/>
</dbReference>
<organism evidence="8 9">
    <name type="scientific">Spongiactinospora gelatinilytica</name>
    <dbReference type="NCBI Taxonomy" id="2666298"/>
    <lineage>
        <taxon>Bacteria</taxon>
        <taxon>Bacillati</taxon>
        <taxon>Actinomycetota</taxon>
        <taxon>Actinomycetes</taxon>
        <taxon>Streptosporangiales</taxon>
        <taxon>Streptosporangiaceae</taxon>
        <taxon>Spongiactinospora</taxon>
    </lineage>
</organism>
<feature type="transmembrane region" description="Helical" evidence="6">
    <location>
        <begin position="246"/>
        <end position="265"/>
    </location>
</feature>
<evidence type="ECO:0000259" key="7">
    <source>
        <dbReference type="Pfam" id="PF00482"/>
    </source>
</evidence>
<dbReference type="InterPro" id="IPR042094">
    <property type="entry name" value="T2SS_GspF_sf"/>
</dbReference>
<keyword evidence="9" id="KW-1185">Reference proteome</keyword>
<evidence type="ECO:0000313" key="9">
    <source>
        <dbReference type="Proteomes" id="UP000248544"/>
    </source>
</evidence>
<dbReference type="AlphaFoldDB" id="A0A2W2GAK9"/>
<dbReference type="PANTHER" id="PTHR35007">
    <property type="entry name" value="INTEGRAL MEMBRANE PROTEIN-RELATED"/>
    <property type="match status" value="1"/>
</dbReference>
<feature type="transmembrane region" description="Helical" evidence="6">
    <location>
        <begin position="48"/>
        <end position="65"/>
    </location>
</feature>
<evidence type="ECO:0000256" key="5">
    <source>
        <dbReference type="ARBA" id="ARBA00023136"/>
    </source>
</evidence>
<feature type="domain" description="Type II secretion system protein GspF" evidence="7">
    <location>
        <begin position="106"/>
        <end position="231"/>
    </location>
</feature>
<evidence type="ECO:0000256" key="3">
    <source>
        <dbReference type="ARBA" id="ARBA00022692"/>
    </source>
</evidence>
<dbReference type="Pfam" id="PF00482">
    <property type="entry name" value="T2SSF"/>
    <property type="match status" value="1"/>
</dbReference>
<protein>
    <submittedName>
        <fullName evidence="8">Pilus assembly protein TadB</fullName>
    </submittedName>
</protein>
<evidence type="ECO:0000256" key="6">
    <source>
        <dbReference type="SAM" id="Phobius"/>
    </source>
</evidence>